<gene>
    <name evidence="1" type="ORF">PIB30_060506</name>
</gene>
<organism evidence="1 2">
    <name type="scientific">Stylosanthes scabra</name>
    <dbReference type="NCBI Taxonomy" id="79078"/>
    <lineage>
        <taxon>Eukaryota</taxon>
        <taxon>Viridiplantae</taxon>
        <taxon>Streptophyta</taxon>
        <taxon>Embryophyta</taxon>
        <taxon>Tracheophyta</taxon>
        <taxon>Spermatophyta</taxon>
        <taxon>Magnoliopsida</taxon>
        <taxon>eudicotyledons</taxon>
        <taxon>Gunneridae</taxon>
        <taxon>Pentapetalae</taxon>
        <taxon>rosids</taxon>
        <taxon>fabids</taxon>
        <taxon>Fabales</taxon>
        <taxon>Fabaceae</taxon>
        <taxon>Papilionoideae</taxon>
        <taxon>50 kb inversion clade</taxon>
        <taxon>dalbergioids sensu lato</taxon>
        <taxon>Dalbergieae</taxon>
        <taxon>Pterocarpus clade</taxon>
        <taxon>Stylosanthes</taxon>
    </lineage>
</organism>
<comment type="caution">
    <text evidence="1">The sequence shown here is derived from an EMBL/GenBank/DDBJ whole genome shotgun (WGS) entry which is preliminary data.</text>
</comment>
<protein>
    <submittedName>
        <fullName evidence="1">Uncharacterized protein</fullName>
    </submittedName>
</protein>
<sequence length="106" mass="11615">MRIRLVSSAEDRSLGLSDAAMWNVDPRGAVAGSVSFLTEFYPVNGAMLGSTTISTAIAIASIELERRRPPWHGSCLGNSQGMFLARNPWKGFSLNMKKNGCQRQRN</sequence>
<evidence type="ECO:0000313" key="1">
    <source>
        <dbReference type="EMBL" id="MED6210057.1"/>
    </source>
</evidence>
<keyword evidence="2" id="KW-1185">Reference proteome</keyword>
<reference evidence="1 2" key="1">
    <citation type="journal article" date="2023" name="Plants (Basel)">
        <title>Bridging the Gap: Combining Genomics and Transcriptomics Approaches to Understand Stylosanthes scabra, an Orphan Legume from the Brazilian Caatinga.</title>
        <authorList>
            <person name="Ferreira-Neto J.R.C."/>
            <person name="da Silva M.D."/>
            <person name="Binneck E."/>
            <person name="de Melo N.F."/>
            <person name="da Silva R.H."/>
            <person name="de Melo A.L.T.M."/>
            <person name="Pandolfi V."/>
            <person name="Bustamante F.O."/>
            <person name="Brasileiro-Vidal A.C."/>
            <person name="Benko-Iseppon A.M."/>
        </authorList>
    </citation>
    <scope>NUCLEOTIDE SEQUENCE [LARGE SCALE GENOMIC DNA]</scope>
    <source>
        <tissue evidence="1">Leaves</tissue>
    </source>
</reference>
<proteinExistence type="predicted"/>
<accession>A0ABU6YI22</accession>
<evidence type="ECO:0000313" key="2">
    <source>
        <dbReference type="Proteomes" id="UP001341840"/>
    </source>
</evidence>
<dbReference type="EMBL" id="JASCZI010242191">
    <property type="protein sequence ID" value="MED6210057.1"/>
    <property type="molecule type" value="Genomic_DNA"/>
</dbReference>
<dbReference type="Proteomes" id="UP001341840">
    <property type="component" value="Unassembled WGS sequence"/>
</dbReference>
<name>A0ABU6YI22_9FABA</name>